<dbReference type="PANTHER" id="PTHR13812">
    <property type="entry name" value="KETIMINE REDUCTASE MU-CRYSTALLIN"/>
    <property type="match status" value="1"/>
</dbReference>
<accession>A0A0K8PMH7</accession>
<dbReference type="PATRIC" id="fig|146537.3.peg.3999"/>
<sequence>MTTLVLDAHDISRIIGTVGRDAVMDRVIDALDTAFTALAHGTGGSTPARGGFTRQAHGEGCLEWMPHHEPGSSVTIKTVAYSPGNPAHCALPTILGTVARFDDITGRLTALADGVVLTAIRTGAASAVASRLLARPDSGVVGLIGAGAQAVTQLHALSRVFDIREVLVHDVNPGHLATFPQRVGFLGLDVRAAAAADVVASADILCTATSVEVGAGPVFDDVDLREHLHVNAIGADLPGKTELPRSLLTRAFVCTDHVEQALREGECQQLGADGIGARLPQLCADPATAHAQRARTTVFDSTGFALEDHVALDVLLELATELGLGTGLDIEYHPVDALEVYPPLAAGDRLAPATAG</sequence>
<dbReference type="OrthoDB" id="9801817at2"/>
<dbReference type="RefSeq" id="WP_059418537.1">
    <property type="nucleotide sequence ID" value="NZ_DF968285.1"/>
</dbReference>
<dbReference type="SUPFAM" id="SSF51735">
    <property type="entry name" value="NAD(P)-binding Rossmann-fold domains"/>
    <property type="match status" value="1"/>
</dbReference>
<evidence type="ECO:0000313" key="1">
    <source>
        <dbReference type="EMBL" id="GAP48933.1"/>
    </source>
</evidence>
<dbReference type="Gene3D" id="3.30.1780.10">
    <property type="entry name" value="ornithine cyclodeaminase, domain 1"/>
    <property type="match status" value="1"/>
</dbReference>
<dbReference type="InterPro" id="IPR036291">
    <property type="entry name" value="NAD(P)-bd_dom_sf"/>
</dbReference>
<keyword evidence="2" id="KW-1185">Reference proteome</keyword>
<evidence type="ECO:0000313" key="2">
    <source>
        <dbReference type="Proteomes" id="UP000053859"/>
    </source>
</evidence>
<organism evidence="1 2">
    <name type="scientific">Streptomyces azureus</name>
    <dbReference type="NCBI Taxonomy" id="146537"/>
    <lineage>
        <taxon>Bacteria</taxon>
        <taxon>Bacillati</taxon>
        <taxon>Actinomycetota</taxon>
        <taxon>Actinomycetes</taxon>
        <taxon>Kitasatosporales</taxon>
        <taxon>Streptomycetaceae</taxon>
        <taxon>Streptomyces</taxon>
    </lineage>
</organism>
<dbReference type="Pfam" id="PF02423">
    <property type="entry name" value="OCD_Mu_crystall"/>
    <property type="match status" value="1"/>
</dbReference>
<dbReference type="EMBL" id="DF968285">
    <property type="protein sequence ID" value="GAP48933.1"/>
    <property type="molecule type" value="Genomic_DNA"/>
</dbReference>
<protein>
    <submittedName>
        <fullName evidence="1">Lysine cyclodeaminase</fullName>
    </submittedName>
</protein>
<dbReference type="Gene3D" id="3.40.50.720">
    <property type="entry name" value="NAD(P)-binding Rossmann-like Domain"/>
    <property type="match status" value="1"/>
</dbReference>
<dbReference type="PIRSF" id="PIRSF001439">
    <property type="entry name" value="CryM"/>
    <property type="match status" value="1"/>
</dbReference>
<name>A0A0K8PMH7_STRAJ</name>
<dbReference type="InterPro" id="IPR003462">
    <property type="entry name" value="ODC_Mu_crystall"/>
</dbReference>
<proteinExistence type="predicted"/>
<reference evidence="1" key="1">
    <citation type="journal article" date="2015" name="Genome Announc.">
        <title>Draft Genome Sequence of Thiostrepton-Producing Streptomyces azureus ATCC 14921.</title>
        <authorList>
            <person name="Sakihara K."/>
            <person name="Maeda J."/>
            <person name="Tashiro K."/>
            <person name="Fujino Y."/>
            <person name="Kuhara S."/>
            <person name="Ohshima T."/>
            <person name="Ogata S."/>
            <person name="Doi K."/>
        </authorList>
    </citation>
    <scope>NUCLEOTIDE SEQUENCE [LARGE SCALE GENOMIC DNA]</scope>
    <source>
        <strain evidence="1">ATCC14921</strain>
    </source>
</reference>
<gene>
    <name evidence="1" type="ORF">SAZU_3798</name>
</gene>
<dbReference type="GO" id="GO:0005737">
    <property type="term" value="C:cytoplasm"/>
    <property type="evidence" value="ECO:0007669"/>
    <property type="project" value="TreeGrafter"/>
</dbReference>
<dbReference type="Proteomes" id="UP000053859">
    <property type="component" value="Unassembled WGS sequence"/>
</dbReference>
<dbReference type="InterPro" id="IPR023401">
    <property type="entry name" value="ODC_N"/>
</dbReference>
<dbReference type="AlphaFoldDB" id="A0A0K8PMH7"/>
<dbReference type="PANTHER" id="PTHR13812:SF19">
    <property type="entry name" value="KETIMINE REDUCTASE MU-CRYSTALLIN"/>
    <property type="match status" value="1"/>
</dbReference>